<dbReference type="Gene3D" id="2.40.480.10">
    <property type="entry name" value="Allene oxide cyclase-like"/>
    <property type="match status" value="1"/>
</dbReference>
<evidence type="ECO:0000313" key="6">
    <source>
        <dbReference type="Proteomes" id="UP000019116"/>
    </source>
</evidence>
<comment type="subunit">
    <text evidence="2 4">Homodimer.</text>
</comment>
<comment type="function">
    <text evidence="4">Dirigent proteins impart stereoselectivity on the phenoxy radical-coupling reaction, yielding optically active lignans from two molecules of coniferyl alcohol in the biosynthesis of lignans, flavonolignans, and alkaloids and thus plays a central role in plant secondary metabolism.</text>
</comment>
<reference evidence="5" key="1">
    <citation type="submission" date="2018-08" db="EMBL/GenBank/DDBJ databases">
        <authorList>
            <person name="Rossello M."/>
        </authorList>
    </citation>
    <scope>NUCLEOTIDE SEQUENCE [LARGE SCALE GENOMIC DNA]</scope>
    <source>
        <strain evidence="5">cv. Chinese Spring</strain>
    </source>
</reference>
<dbReference type="SMR" id="A0A3B6FVL9"/>
<dbReference type="OMA" id="WTIREEP"/>
<evidence type="ECO:0000256" key="1">
    <source>
        <dbReference type="ARBA" id="ARBA00010746"/>
    </source>
</evidence>
<comment type="similarity">
    <text evidence="1 4">Belongs to the plant dirigent protein family.</text>
</comment>
<evidence type="ECO:0000256" key="3">
    <source>
        <dbReference type="ARBA" id="ARBA00022525"/>
    </source>
</evidence>
<reference evidence="5" key="2">
    <citation type="submission" date="2018-10" db="UniProtKB">
        <authorList>
            <consortium name="EnsemblPlants"/>
        </authorList>
    </citation>
    <scope>IDENTIFICATION</scope>
</reference>
<name>A0A3B6FVL9_WHEAT</name>
<comment type="subcellular location">
    <subcellularLocation>
        <location evidence="4">Secreted</location>
        <location evidence="4">Extracellular space</location>
        <location evidence="4">Apoplast</location>
    </subcellularLocation>
</comment>
<dbReference type="InterPro" id="IPR004265">
    <property type="entry name" value="Dirigent"/>
</dbReference>
<accession>A0A3B6FVL9</accession>
<dbReference type="Gramene" id="TraesCS3B03G1182600.1">
    <property type="protein sequence ID" value="TraesCS3B03G1182600.1.CDS"/>
    <property type="gene ID" value="TraesCS3B03G1182600"/>
</dbReference>
<dbReference type="PANTHER" id="PTHR21495">
    <property type="entry name" value="NUCLEOPORIN-RELATED"/>
    <property type="match status" value="1"/>
</dbReference>
<dbReference type="Gramene" id="TraesCS3B02G478500.1">
    <property type="protein sequence ID" value="TraesCS3B02G478500.1"/>
    <property type="gene ID" value="TraesCS3B02G478500"/>
</dbReference>
<dbReference type="GO" id="GO:0048046">
    <property type="term" value="C:apoplast"/>
    <property type="evidence" value="ECO:0007669"/>
    <property type="project" value="UniProtKB-SubCell"/>
</dbReference>
<evidence type="ECO:0000256" key="4">
    <source>
        <dbReference type="RuleBase" id="RU363099"/>
    </source>
</evidence>
<sequence>MAAKDPSYFKSIPLEQEIQQKELRFHLYMFQHYGLNQTDVAHASRPNSFGHTIAHDWTIREEPSLKARVVAHAQGLHLSAGMDEENWFICFNIVFADERFEASTLKVLGALTSEKDGEWAIIGGTGEFAFSQGVVKYSKISDANGYCIRELHLRALCLTFPKPVYREEGKCRQLEFWLEKEQTLETYSALLQKS</sequence>
<dbReference type="STRING" id="4565.A0A3B6FVL9"/>
<organism evidence="5">
    <name type="scientific">Triticum aestivum</name>
    <name type="common">Wheat</name>
    <dbReference type="NCBI Taxonomy" id="4565"/>
    <lineage>
        <taxon>Eukaryota</taxon>
        <taxon>Viridiplantae</taxon>
        <taxon>Streptophyta</taxon>
        <taxon>Embryophyta</taxon>
        <taxon>Tracheophyta</taxon>
        <taxon>Spermatophyta</taxon>
        <taxon>Magnoliopsida</taxon>
        <taxon>Liliopsida</taxon>
        <taxon>Poales</taxon>
        <taxon>Poaceae</taxon>
        <taxon>BOP clade</taxon>
        <taxon>Pooideae</taxon>
        <taxon>Triticodae</taxon>
        <taxon>Triticeae</taxon>
        <taxon>Triticinae</taxon>
        <taxon>Triticum</taxon>
    </lineage>
</organism>
<evidence type="ECO:0000313" key="5">
    <source>
        <dbReference type="EnsemblPlants" id="TraesCS3B02G478500.1"/>
    </source>
</evidence>
<proteinExistence type="inferred from homology"/>
<dbReference type="Gramene" id="TraesNOR3B03G01766800.1">
    <property type="protein sequence ID" value="TraesNOR3B03G01766800.1"/>
    <property type="gene ID" value="TraesNOR3B03G01766800"/>
</dbReference>
<dbReference type="Pfam" id="PF03018">
    <property type="entry name" value="Dirigent"/>
    <property type="match status" value="1"/>
</dbReference>
<keyword evidence="3 4" id="KW-0964">Secreted</keyword>
<dbReference type="InterPro" id="IPR044859">
    <property type="entry name" value="Allene_oxi_cyc_Dirigent"/>
</dbReference>
<keyword evidence="6" id="KW-1185">Reference proteome</keyword>
<evidence type="ECO:0000256" key="2">
    <source>
        <dbReference type="ARBA" id="ARBA00011738"/>
    </source>
</evidence>
<dbReference type="Proteomes" id="UP000019116">
    <property type="component" value="Chromosome 3B"/>
</dbReference>
<dbReference type="AlphaFoldDB" id="A0A3B6FVL9"/>
<dbReference type="GO" id="GO:0009699">
    <property type="term" value="P:phenylpropanoid biosynthetic process"/>
    <property type="evidence" value="ECO:0007669"/>
    <property type="project" value="UniProtKB-ARBA"/>
</dbReference>
<dbReference type="EnsemblPlants" id="TraesCS3B02G478500.1">
    <property type="protein sequence ID" value="TraesCS3B02G478500.1"/>
    <property type="gene ID" value="TraesCS3B02G478500"/>
</dbReference>
<protein>
    <recommendedName>
        <fullName evidence="4">Dirigent protein</fullName>
    </recommendedName>
</protein>
<keyword evidence="4" id="KW-0052">Apoplast</keyword>